<evidence type="ECO:0000256" key="5">
    <source>
        <dbReference type="ARBA" id="ARBA00022801"/>
    </source>
</evidence>
<reference evidence="11" key="1">
    <citation type="journal article" date="2019" name="Sci. Rep.">
        <title>Draft genome of Tanacetum cinerariifolium, the natural source of mosquito coil.</title>
        <authorList>
            <person name="Yamashiro T."/>
            <person name="Shiraishi A."/>
            <person name="Satake H."/>
            <person name="Nakayama K."/>
        </authorList>
    </citation>
    <scope>NUCLEOTIDE SEQUENCE</scope>
</reference>
<proteinExistence type="predicted"/>
<dbReference type="EMBL" id="BKCJ010002820">
    <property type="protein sequence ID" value="GEU51136.1"/>
    <property type="molecule type" value="Genomic_DNA"/>
</dbReference>
<dbReference type="Gene3D" id="3.30.420.10">
    <property type="entry name" value="Ribonuclease H-like superfamily/Ribonuclease H"/>
    <property type="match status" value="1"/>
</dbReference>
<evidence type="ECO:0000259" key="9">
    <source>
        <dbReference type="PROSITE" id="PS50158"/>
    </source>
</evidence>
<feature type="compositionally biased region" description="Basic and acidic residues" evidence="8">
    <location>
        <begin position="108"/>
        <end position="118"/>
    </location>
</feature>
<dbReference type="PROSITE" id="PS00141">
    <property type="entry name" value="ASP_PROTEASE"/>
    <property type="match status" value="1"/>
</dbReference>
<evidence type="ECO:0000256" key="4">
    <source>
        <dbReference type="ARBA" id="ARBA00022759"/>
    </source>
</evidence>
<feature type="compositionally biased region" description="Acidic residues" evidence="8">
    <location>
        <begin position="65"/>
        <end position="107"/>
    </location>
</feature>
<keyword evidence="5" id="KW-0378">Hydrolase</keyword>
<feature type="region of interest" description="Disordered" evidence="8">
    <location>
        <begin position="1"/>
        <end position="118"/>
    </location>
</feature>
<dbReference type="InterPro" id="IPR012337">
    <property type="entry name" value="RNaseH-like_sf"/>
</dbReference>
<dbReference type="SUPFAM" id="SSF50630">
    <property type="entry name" value="Acid proteases"/>
    <property type="match status" value="1"/>
</dbReference>
<dbReference type="SMART" id="SM00343">
    <property type="entry name" value="ZnF_C2HC"/>
    <property type="match status" value="2"/>
</dbReference>
<dbReference type="SUPFAM" id="SSF57756">
    <property type="entry name" value="Retrovirus zinc finger-like domains"/>
    <property type="match status" value="1"/>
</dbReference>
<feature type="compositionally biased region" description="Acidic residues" evidence="8">
    <location>
        <begin position="27"/>
        <end position="42"/>
    </location>
</feature>
<organism evidence="11">
    <name type="scientific">Tanacetum cinerariifolium</name>
    <name type="common">Dalmatian daisy</name>
    <name type="synonym">Chrysanthemum cinerariifolium</name>
    <dbReference type="NCBI Taxonomy" id="118510"/>
    <lineage>
        <taxon>Eukaryota</taxon>
        <taxon>Viridiplantae</taxon>
        <taxon>Streptophyta</taxon>
        <taxon>Embryophyta</taxon>
        <taxon>Tracheophyta</taxon>
        <taxon>Spermatophyta</taxon>
        <taxon>Magnoliopsida</taxon>
        <taxon>eudicotyledons</taxon>
        <taxon>Gunneridae</taxon>
        <taxon>Pentapetalae</taxon>
        <taxon>asterids</taxon>
        <taxon>campanulids</taxon>
        <taxon>Asterales</taxon>
        <taxon>Asteraceae</taxon>
        <taxon>Asteroideae</taxon>
        <taxon>Anthemideae</taxon>
        <taxon>Anthemidinae</taxon>
        <taxon>Tanacetum</taxon>
    </lineage>
</organism>
<dbReference type="AlphaFoldDB" id="A0A6L2KPA5"/>
<evidence type="ECO:0000256" key="1">
    <source>
        <dbReference type="ARBA" id="ARBA00022679"/>
    </source>
</evidence>
<evidence type="ECO:0000256" key="2">
    <source>
        <dbReference type="ARBA" id="ARBA00022695"/>
    </source>
</evidence>
<dbReference type="Pfam" id="PF00098">
    <property type="entry name" value="zf-CCHC"/>
    <property type="match status" value="2"/>
</dbReference>
<keyword evidence="3" id="KW-0540">Nuclease</keyword>
<evidence type="ECO:0000256" key="3">
    <source>
        <dbReference type="ARBA" id="ARBA00022722"/>
    </source>
</evidence>
<keyword evidence="6 11" id="KW-0695">RNA-directed DNA polymerase</keyword>
<dbReference type="SUPFAM" id="SSF56672">
    <property type="entry name" value="DNA/RNA polymerases"/>
    <property type="match status" value="1"/>
</dbReference>
<keyword evidence="2" id="KW-0548">Nucleotidyltransferase</keyword>
<keyword evidence="4" id="KW-0255">Endonuclease</keyword>
<dbReference type="InterPro" id="IPR043502">
    <property type="entry name" value="DNA/RNA_pol_sf"/>
</dbReference>
<gene>
    <name evidence="11" type="ORF">Tci_023114</name>
</gene>
<evidence type="ECO:0000259" key="10">
    <source>
        <dbReference type="PROSITE" id="PS50994"/>
    </source>
</evidence>
<feature type="domain" description="CCHC-type" evidence="9">
    <location>
        <begin position="374"/>
        <end position="389"/>
    </location>
</feature>
<dbReference type="InterPro" id="IPR032567">
    <property type="entry name" value="RTL1-rel"/>
</dbReference>
<evidence type="ECO:0000256" key="8">
    <source>
        <dbReference type="SAM" id="MobiDB-lite"/>
    </source>
</evidence>
<dbReference type="SUPFAM" id="SSF53098">
    <property type="entry name" value="Ribonuclease H-like"/>
    <property type="match status" value="1"/>
</dbReference>
<keyword evidence="7" id="KW-0479">Metal-binding</keyword>
<evidence type="ECO:0000256" key="7">
    <source>
        <dbReference type="PROSITE-ProRule" id="PRU00047"/>
    </source>
</evidence>
<dbReference type="Gene3D" id="4.10.60.10">
    <property type="entry name" value="Zinc finger, CCHC-type"/>
    <property type="match status" value="1"/>
</dbReference>
<dbReference type="GO" id="GO:0003964">
    <property type="term" value="F:RNA-directed DNA polymerase activity"/>
    <property type="evidence" value="ECO:0007669"/>
    <property type="project" value="UniProtKB-KW"/>
</dbReference>
<dbReference type="PROSITE" id="PS50994">
    <property type="entry name" value="INTEGRASE"/>
    <property type="match status" value="1"/>
</dbReference>
<accession>A0A6L2KPA5</accession>
<dbReference type="InterPro" id="IPR001584">
    <property type="entry name" value="Integrase_cat-core"/>
</dbReference>
<feature type="compositionally biased region" description="Low complexity" evidence="8">
    <location>
        <begin position="1"/>
        <end position="15"/>
    </location>
</feature>
<dbReference type="PANTHER" id="PTHR15503">
    <property type="entry name" value="LDOC1 RELATED"/>
    <property type="match status" value="1"/>
</dbReference>
<feature type="domain" description="Integrase catalytic" evidence="10">
    <location>
        <begin position="546"/>
        <end position="744"/>
    </location>
</feature>
<dbReference type="GO" id="GO:0015074">
    <property type="term" value="P:DNA integration"/>
    <property type="evidence" value="ECO:0007669"/>
    <property type="project" value="InterPro"/>
</dbReference>
<dbReference type="InterPro" id="IPR036875">
    <property type="entry name" value="Znf_CCHC_sf"/>
</dbReference>
<evidence type="ECO:0000313" key="11">
    <source>
        <dbReference type="EMBL" id="GEU51136.1"/>
    </source>
</evidence>
<dbReference type="GO" id="GO:0004190">
    <property type="term" value="F:aspartic-type endopeptidase activity"/>
    <property type="evidence" value="ECO:0007669"/>
    <property type="project" value="InterPro"/>
</dbReference>
<dbReference type="InterPro" id="IPR001969">
    <property type="entry name" value="Aspartic_peptidase_AS"/>
</dbReference>
<dbReference type="InterPro" id="IPR021109">
    <property type="entry name" value="Peptidase_aspartic_dom_sf"/>
</dbReference>
<dbReference type="CDD" id="cd00303">
    <property type="entry name" value="retropepsin_like"/>
    <property type="match status" value="1"/>
</dbReference>
<dbReference type="Gene3D" id="2.40.70.10">
    <property type="entry name" value="Acid Proteases"/>
    <property type="match status" value="1"/>
</dbReference>
<dbReference type="InterPro" id="IPR036397">
    <property type="entry name" value="RNaseH_sf"/>
</dbReference>
<dbReference type="PANTHER" id="PTHR15503:SF45">
    <property type="entry name" value="RNA-DIRECTED DNA POLYMERASE HOMOLOG"/>
    <property type="match status" value="1"/>
</dbReference>
<keyword evidence="7" id="KW-0863">Zinc-finger</keyword>
<protein>
    <submittedName>
        <fullName evidence="11">Reverse transcriptase domain-containing protein</fullName>
    </submittedName>
</protein>
<dbReference type="GO" id="GO:0008270">
    <property type="term" value="F:zinc ion binding"/>
    <property type="evidence" value="ECO:0007669"/>
    <property type="project" value="UniProtKB-KW"/>
</dbReference>
<dbReference type="GO" id="GO:0006508">
    <property type="term" value="P:proteolysis"/>
    <property type="evidence" value="ECO:0007669"/>
    <property type="project" value="InterPro"/>
</dbReference>
<comment type="caution">
    <text evidence="11">The sequence shown here is derived from an EMBL/GenBank/DDBJ whole genome shotgun (WGS) entry which is preliminary data.</text>
</comment>
<keyword evidence="1" id="KW-0808">Transferase</keyword>
<dbReference type="GO" id="GO:0003676">
    <property type="term" value="F:nucleic acid binding"/>
    <property type="evidence" value="ECO:0007669"/>
    <property type="project" value="InterPro"/>
</dbReference>
<dbReference type="PROSITE" id="PS50158">
    <property type="entry name" value="ZF_CCHC"/>
    <property type="match status" value="1"/>
</dbReference>
<dbReference type="Pfam" id="PF08284">
    <property type="entry name" value="RVP_2"/>
    <property type="match status" value="1"/>
</dbReference>
<sequence length="875" mass="99166">MSSSTVTYTSISSDSNLPPWGFHLMDPDEFEYVAPSDDEIPVDDQPLPADALPIALSPGYVADSDPLEEDPKDDHEEDPADYPTDGGDDDEEEESVKEDDDDKEEAFEENKKEEEEHLALADSAALPIIDHISVRPYTPPSPSTEALIAKTDISKAEMPPQKRVCFTALTRRFEVRESSTTTTAGQTGYTLAHRVDYGFIDTLDASTKAPESRVMTAIEEVNKRVTDLATTQGQDAHELYAWYRLEDRSMAIEDRIKTLEENGSKENTTPMTDAAIKQLIAQGIADTLVEYEATKNIENGNDSHDSGSGRRTKRATQRVWWISMCNYHHNGQFVPKYNNCKKVGHLARDCRSPAANTNANSNKNSGAIQRDVTCFECGVQEHYKKDCPKLKNNNRGNPAVNGVATARAYAVGNAVKNPDSNVVTGTFLLNNCYASILFDTGADRSFVSTAFSSLIDIIPTTLDHDYDVELADEKIIEVNSIIRCFTLNFLNHPFNINLMPVELGSFDVIIGMDWLSKYHAMIFYDEKIIRVSFGNETLIIRAQAPYRLAPSEMKELSYQLQELSNKGFIRPSSSPWGALVLFVKKKDGSFWMVECLLEDRSKIELSSVESLGRRYPEDRIQDSIRCYVYVEQEGDFLCTTSIEDPWEELYNLLFGTRSTSVRSKDLETLSKAFGTRLDINTAYHPQTDGQSKRTIQTLKDMLCACVIDFRNGWDRHLPLIEFSYNNSYHTSIKAVPFEALYGRKCSLPVLWAEDGDVQLTSPEIIHETTKKIVQIKSRIQATRDRQKSYTDCLSDESLVISLDEIHIDDKLHFVKELVEIMDREVKRLKQSFVPIIKVRWNSRRGLEFTWKRKDQFKKKYLHLFTNRASSSNATY</sequence>
<name>A0A6L2KPA5_TANCI</name>
<evidence type="ECO:0000256" key="6">
    <source>
        <dbReference type="ARBA" id="ARBA00022918"/>
    </source>
</evidence>
<keyword evidence="7" id="KW-0862">Zinc</keyword>
<dbReference type="Gene3D" id="3.10.10.10">
    <property type="entry name" value="HIV Type 1 Reverse Transcriptase, subunit A, domain 1"/>
    <property type="match status" value="1"/>
</dbReference>
<dbReference type="InterPro" id="IPR001878">
    <property type="entry name" value="Znf_CCHC"/>
</dbReference>
<dbReference type="GO" id="GO:0004519">
    <property type="term" value="F:endonuclease activity"/>
    <property type="evidence" value="ECO:0007669"/>
    <property type="project" value="UniProtKB-KW"/>
</dbReference>